<comment type="caution">
    <text evidence="11">The sequence shown here is derived from an EMBL/GenBank/DDBJ whole genome shotgun (WGS) entry which is preliminary data.</text>
</comment>
<dbReference type="PROSITE" id="PS51123">
    <property type="entry name" value="OMPA_2"/>
    <property type="match status" value="1"/>
</dbReference>
<evidence type="ECO:0000256" key="7">
    <source>
        <dbReference type="PROSITE-ProRule" id="PRU00473"/>
    </source>
</evidence>
<name>A0A2A2FBG9_9GAMM</name>
<evidence type="ECO:0000256" key="9">
    <source>
        <dbReference type="SAM" id="Phobius"/>
    </source>
</evidence>
<dbReference type="InterPro" id="IPR006665">
    <property type="entry name" value="OmpA-like"/>
</dbReference>
<evidence type="ECO:0000313" key="12">
    <source>
        <dbReference type="Proteomes" id="UP000218896"/>
    </source>
</evidence>
<sequence>MSEETTPPRTPPHQTIELRDSTEEESWLLVYLDVMTLLVVMFVVMLTFAGDGDPETAADTTEPAPEAQGPSPHPADWPEGSLGDDIETSRSDEGLRLRISSGLLFESGQAELSHKGLDTLAELVPTLEQSSHPIVVTGHTDDVPITTDRYPSNWELSSARAAQVVRFFQKEGISPERMTAVGKAHTEPRASNGSAEGRARNRRVELLLRLSSTD</sequence>
<dbReference type="Pfam" id="PF00691">
    <property type="entry name" value="OmpA"/>
    <property type="match status" value="1"/>
</dbReference>
<reference evidence="11 12" key="1">
    <citation type="submission" date="2017-08" db="EMBL/GenBank/DDBJ databases">
        <title>Halovibrio sewagensis sp. nov., isolated from wastewater of high salinity.</title>
        <authorList>
            <person name="Dong X."/>
            <person name="Zhang G."/>
        </authorList>
    </citation>
    <scope>NUCLEOTIDE SEQUENCE [LARGE SCALE GENOMIC DNA]</scope>
    <source>
        <strain evidence="11 12">YL5-2</strain>
    </source>
</reference>
<dbReference type="InterPro" id="IPR036737">
    <property type="entry name" value="OmpA-like_sf"/>
</dbReference>
<dbReference type="PANTHER" id="PTHR30329">
    <property type="entry name" value="STATOR ELEMENT OF FLAGELLAR MOTOR COMPLEX"/>
    <property type="match status" value="1"/>
</dbReference>
<evidence type="ECO:0000256" key="3">
    <source>
        <dbReference type="ARBA" id="ARBA00022475"/>
    </source>
</evidence>
<accession>A0A2A2FBG9</accession>
<dbReference type="CDD" id="cd07185">
    <property type="entry name" value="OmpA_C-like"/>
    <property type="match status" value="1"/>
</dbReference>
<evidence type="ECO:0000313" key="11">
    <source>
        <dbReference type="EMBL" id="PAU81969.1"/>
    </source>
</evidence>
<feature type="region of interest" description="Disordered" evidence="8">
    <location>
        <begin position="177"/>
        <end position="203"/>
    </location>
</feature>
<dbReference type="OrthoDB" id="9815217at2"/>
<feature type="compositionally biased region" description="Low complexity" evidence="8">
    <location>
        <begin position="55"/>
        <end position="67"/>
    </location>
</feature>
<comment type="similarity">
    <text evidence="2">Belongs to the MotB family.</text>
</comment>
<keyword evidence="11" id="KW-0966">Cell projection</keyword>
<keyword evidence="12" id="KW-1185">Reference proteome</keyword>
<keyword evidence="6 7" id="KW-0472">Membrane</keyword>
<organism evidence="11 12">
    <name type="scientific">Halovibrio salipaludis</name>
    <dbReference type="NCBI Taxonomy" id="2032626"/>
    <lineage>
        <taxon>Bacteria</taxon>
        <taxon>Pseudomonadati</taxon>
        <taxon>Pseudomonadota</taxon>
        <taxon>Gammaproteobacteria</taxon>
        <taxon>Oceanospirillales</taxon>
        <taxon>Halomonadaceae</taxon>
        <taxon>Halovibrio</taxon>
    </lineage>
</organism>
<dbReference type="AlphaFoldDB" id="A0A2A2FBG9"/>
<protein>
    <submittedName>
        <fullName evidence="11">Flagellar motor protein MotB</fullName>
    </submittedName>
</protein>
<dbReference type="Gene3D" id="3.30.1330.60">
    <property type="entry name" value="OmpA-like domain"/>
    <property type="match status" value="1"/>
</dbReference>
<evidence type="ECO:0000256" key="2">
    <source>
        <dbReference type="ARBA" id="ARBA00008914"/>
    </source>
</evidence>
<keyword evidence="5 9" id="KW-1133">Transmembrane helix</keyword>
<keyword evidence="3" id="KW-1003">Cell membrane</keyword>
<feature type="transmembrane region" description="Helical" evidence="9">
    <location>
        <begin position="28"/>
        <end position="49"/>
    </location>
</feature>
<dbReference type="PANTHER" id="PTHR30329:SF21">
    <property type="entry name" value="LIPOPROTEIN YIAD-RELATED"/>
    <property type="match status" value="1"/>
</dbReference>
<evidence type="ECO:0000256" key="5">
    <source>
        <dbReference type="ARBA" id="ARBA00022989"/>
    </source>
</evidence>
<dbReference type="InterPro" id="IPR025713">
    <property type="entry name" value="MotB-like_N_dom"/>
</dbReference>
<gene>
    <name evidence="11" type="ORF">CK501_02125</name>
</gene>
<keyword evidence="4 9" id="KW-0812">Transmembrane</keyword>
<evidence type="ECO:0000259" key="10">
    <source>
        <dbReference type="PROSITE" id="PS51123"/>
    </source>
</evidence>
<feature type="region of interest" description="Disordered" evidence="8">
    <location>
        <begin position="54"/>
        <end position="88"/>
    </location>
</feature>
<evidence type="ECO:0000256" key="8">
    <source>
        <dbReference type="SAM" id="MobiDB-lite"/>
    </source>
</evidence>
<keyword evidence="11" id="KW-0969">Cilium</keyword>
<proteinExistence type="inferred from homology"/>
<keyword evidence="11" id="KW-0282">Flagellum</keyword>
<comment type="subcellular location">
    <subcellularLocation>
        <location evidence="1">Cell membrane</location>
        <topology evidence="1">Single-pass membrane protein</topology>
    </subcellularLocation>
</comment>
<feature type="domain" description="OmpA-like" evidence="10">
    <location>
        <begin position="93"/>
        <end position="212"/>
    </location>
</feature>
<dbReference type="EMBL" id="NSKD01000001">
    <property type="protein sequence ID" value="PAU81969.1"/>
    <property type="molecule type" value="Genomic_DNA"/>
</dbReference>
<evidence type="ECO:0000256" key="1">
    <source>
        <dbReference type="ARBA" id="ARBA00004162"/>
    </source>
</evidence>
<dbReference type="Pfam" id="PF13677">
    <property type="entry name" value="MotB_plug"/>
    <property type="match status" value="1"/>
</dbReference>
<dbReference type="InterPro" id="IPR050330">
    <property type="entry name" value="Bact_OuterMem_StrucFunc"/>
</dbReference>
<evidence type="ECO:0000256" key="4">
    <source>
        <dbReference type="ARBA" id="ARBA00022692"/>
    </source>
</evidence>
<dbReference type="Proteomes" id="UP000218896">
    <property type="component" value="Unassembled WGS sequence"/>
</dbReference>
<evidence type="ECO:0000256" key="6">
    <source>
        <dbReference type="ARBA" id="ARBA00023136"/>
    </source>
</evidence>
<dbReference type="RefSeq" id="WP_095616068.1">
    <property type="nucleotide sequence ID" value="NZ_NSKD01000001.1"/>
</dbReference>
<dbReference type="GO" id="GO:0005886">
    <property type="term" value="C:plasma membrane"/>
    <property type="evidence" value="ECO:0007669"/>
    <property type="project" value="UniProtKB-SubCell"/>
</dbReference>
<dbReference type="SUPFAM" id="SSF103088">
    <property type="entry name" value="OmpA-like"/>
    <property type="match status" value="1"/>
</dbReference>